<sequence>MNISIDDIVPIFFTDKDDIFIQYNKHLFLENSYYMPYPCNIHKVLSELPIYDLDPLQGPAISLISGRSQLTENGENIAIVLRRILSNTETSRQFFNYIKHVLPFVEDIAVERLLDKHLQIKVREQYAPNEFLPASLMSNGSVTLISIIIALFFENKKISIFEEPGGRVHPYLISKIIDMMKDASESMQIFLTTHNPEIVKYAGLSNIFYLLRDKDGYSVISHISNKEEIAEFMKNEIGLEELFVQNLLSK</sequence>
<dbReference type="PANTHER" id="PTHR40396">
    <property type="entry name" value="ATPASE-LIKE PROTEIN"/>
    <property type="match status" value="1"/>
</dbReference>
<dbReference type="InterPro" id="IPR003959">
    <property type="entry name" value="ATPase_AAA_core"/>
</dbReference>
<dbReference type="GO" id="GO:0016887">
    <property type="term" value="F:ATP hydrolysis activity"/>
    <property type="evidence" value="ECO:0007669"/>
    <property type="project" value="InterPro"/>
</dbReference>
<dbReference type="GO" id="GO:0005524">
    <property type="term" value="F:ATP binding"/>
    <property type="evidence" value="ECO:0007669"/>
    <property type="project" value="InterPro"/>
</dbReference>
<dbReference type="PANTHER" id="PTHR40396:SF1">
    <property type="entry name" value="ATPASE AAA-TYPE CORE DOMAIN-CONTAINING PROTEIN"/>
    <property type="match status" value="1"/>
</dbReference>
<evidence type="ECO:0000313" key="2">
    <source>
        <dbReference type="EMBL" id="MPN13419.1"/>
    </source>
</evidence>
<feature type="domain" description="ATPase AAA-type core" evidence="1">
    <location>
        <begin position="120"/>
        <end position="199"/>
    </location>
</feature>
<accession>A0A645FJA3</accession>
<dbReference type="AlphaFoldDB" id="A0A645FJA3"/>
<dbReference type="EMBL" id="VSSQ01059913">
    <property type="protein sequence ID" value="MPN13419.1"/>
    <property type="molecule type" value="Genomic_DNA"/>
</dbReference>
<dbReference type="Gene3D" id="3.40.50.300">
    <property type="entry name" value="P-loop containing nucleotide triphosphate hydrolases"/>
    <property type="match status" value="1"/>
</dbReference>
<dbReference type="Pfam" id="PF13304">
    <property type="entry name" value="AAA_21"/>
    <property type="match status" value="1"/>
</dbReference>
<comment type="caution">
    <text evidence="2">The sequence shown here is derived from an EMBL/GenBank/DDBJ whole genome shotgun (WGS) entry which is preliminary data.</text>
</comment>
<dbReference type="SUPFAM" id="SSF52540">
    <property type="entry name" value="P-loop containing nucleoside triphosphate hydrolases"/>
    <property type="match status" value="1"/>
</dbReference>
<proteinExistence type="predicted"/>
<name>A0A645FJA3_9ZZZZ</name>
<protein>
    <recommendedName>
        <fullName evidence="1">ATPase AAA-type core domain-containing protein</fullName>
    </recommendedName>
</protein>
<gene>
    <name evidence="2" type="ORF">SDC9_160740</name>
</gene>
<evidence type="ECO:0000259" key="1">
    <source>
        <dbReference type="Pfam" id="PF13304"/>
    </source>
</evidence>
<dbReference type="InterPro" id="IPR027417">
    <property type="entry name" value="P-loop_NTPase"/>
</dbReference>
<organism evidence="2">
    <name type="scientific">bioreactor metagenome</name>
    <dbReference type="NCBI Taxonomy" id="1076179"/>
    <lineage>
        <taxon>unclassified sequences</taxon>
        <taxon>metagenomes</taxon>
        <taxon>ecological metagenomes</taxon>
    </lineage>
</organism>
<reference evidence="2" key="1">
    <citation type="submission" date="2019-08" db="EMBL/GenBank/DDBJ databases">
        <authorList>
            <person name="Kucharzyk K."/>
            <person name="Murdoch R.W."/>
            <person name="Higgins S."/>
            <person name="Loffler F."/>
        </authorList>
    </citation>
    <scope>NUCLEOTIDE SEQUENCE</scope>
</reference>